<feature type="transmembrane region" description="Helical" evidence="1">
    <location>
        <begin position="78"/>
        <end position="101"/>
    </location>
</feature>
<reference evidence="2 3" key="1">
    <citation type="submission" date="2017-10" db="EMBL/GenBank/DDBJ databases">
        <title>Massilia psychrophilum sp. nov., a novel purple-pigmented bacterium isolated from Tianshan glacier, Xinjiang Municipality, China.</title>
        <authorList>
            <person name="Wang H."/>
        </authorList>
    </citation>
    <scope>NUCLEOTIDE SEQUENCE [LARGE SCALE GENOMIC DNA]</scope>
    <source>
        <strain evidence="2 3">JCM 30074</strain>
    </source>
</reference>
<feature type="transmembrane region" description="Helical" evidence="1">
    <location>
        <begin position="215"/>
        <end position="234"/>
    </location>
</feature>
<keyword evidence="1" id="KW-1133">Transmembrane helix</keyword>
<feature type="transmembrane region" description="Helical" evidence="1">
    <location>
        <begin position="107"/>
        <end position="131"/>
    </location>
</feature>
<gene>
    <name evidence="2" type="ORF">CR105_10845</name>
</gene>
<accession>A0A2G8TFZ9</accession>
<keyword evidence="1" id="KW-0472">Membrane</keyword>
<protein>
    <recommendedName>
        <fullName evidence="4">DUF1700 domain-containing protein</fullName>
    </recommendedName>
</protein>
<dbReference type="Proteomes" id="UP000230390">
    <property type="component" value="Unassembled WGS sequence"/>
</dbReference>
<dbReference type="AlphaFoldDB" id="A0A2G8TFZ9"/>
<dbReference type="OrthoDB" id="9804829at2"/>
<organism evidence="2 3">
    <name type="scientific">Massilia eurypsychrophila</name>
    <dbReference type="NCBI Taxonomy" id="1485217"/>
    <lineage>
        <taxon>Bacteria</taxon>
        <taxon>Pseudomonadati</taxon>
        <taxon>Pseudomonadota</taxon>
        <taxon>Betaproteobacteria</taxon>
        <taxon>Burkholderiales</taxon>
        <taxon>Oxalobacteraceae</taxon>
        <taxon>Telluria group</taxon>
        <taxon>Massilia</taxon>
    </lineage>
</organism>
<keyword evidence="3" id="KW-1185">Reference proteome</keyword>
<keyword evidence="1" id="KW-0812">Transmembrane</keyword>
<dbReference type="RefSeq" id="WP_099788470.1">
    <property type="nucleotide sequence ID" value="NZ_JBHLYV010000032.1"/>
</dbReference>
<sequence>MGKLEYLDALKRAMTGLAPELQAKTLAYYEQHFVDGLAAGLSETEIAAELDDAKKIAMTLRASSHLAAFEQKRNPANLLRMVVSALGLFIFNLFMVVPAAVYASLLAAMYACALGFYIAGIAITASGLAGANELVLNGPLRHLVMDADNATPDSQTKITIGDHGVRVFQEKLPEAADNAASDAREPVIRRAEEVAGNGIVISTDIDSGSRATQTFFGLSMVVGSICLFLLSLVVTKYTLIGIRRYVEMNYSLLKGH</sequence>
<dbReference type="EMBL" id="PDOC01000005">
    <property type="protein sequence ID" value="PIL44966.1"/>
    <property type="molecule type" value="Genomic_DNA"/>
</dbReference>
<dbReference type="Pfam" id="PF22564">
    <property type="entry name" value="HAAS"/>
    <property type="match status" value="1"/>
</dbReference>
<evidence type="ECO:0000313" key="3">
    <source>
        <dbReference type="Proteomes" id="UP000230390"/>
    </source>
</evidence>
<name>A0A2G8TFZ9_9BURK</name>
<proteinExistence type="predicted"/>
<evidence type="ECO:0008006" key="4">
    <source>
        <dbReference type="Google" id="ProtNLM"/>
    </source>
</evidence>
<evidence type="ECO:0000256" key="1">
    <source>
        <dbReference type="SAM" id="Phobius"/>
    </source>
</evidence>
<evidence type="ECO:0000313" key="2">
    <source>
        <dbReference type="EMBL" id="PIL44966.1"/>
    </source>
</evidence>
<comment type="caution">
    <text evidence="2">The sequence shown here is derived from an EMBL/GenBank/DDBJ whole genome shotgun (WGS) entry which is preliminary data.</text>
</comment>